<name>A0AAW6IJF7_BACOV</name>
<dbReference type="RefSeq" id="WP_158639695.1">
    <property type="nucleotide sequence ID" value="NZ_BAABYJ010000001.1"/>
</dbReference>
<accession>A0AAW6IJF7</accession>
<evidence type="ECO:0000313" key="1">
    <source>
        <dbReference type="EMBL" id="MDC7960273.1"/>
    </source>
</evidence>
<dbReference type="Pfam" id="PF14903">
    <property type="entry name" value="WG_beta_rep"/>
    <property type="match status" value="2"/>
</dbReference>
<organism evidence="1 2">
    <name type="scientific">Bacteroides ovatus</name>
    <dbReference type="NCBI Taxonomy" id="28116"/>
    <lineage>
        <taxon>Bacteria</taxon>
        <taxon>Pseudomonadati</taxon>
        <taxon>Bacteroidota</taxon>
        <taxon>Bacteroidia</taxon>
        <taxon>Bacteroidales</taxon>
        <taxon>Bacteroidaceae</taxon>
        <taxon>Bacteroides</taxon>
    </lineage>
</organism>
<dbReference type="InterPro" id="IPR032774">
    <property type="entry name" value="WG_beta_rep"/>
</dbReference>
<reference evidence="1" key="1">
    <citation type="submission" date="2022-10" db="EMBL/GenBank/DDBJ databases">
        <title>Human gut microbiome strain richness.</title>
        <authorList>
            <person name="Chen-Liaw A."/>
        </authorList>
    </citation>
    <scope>NUCLEOTIDE SEQUENCE</scope>
    <source>
        <strain evidence="1">RTP21484st1_H8_RTP21484_190118</strain>
    </source>
</reference>
<dbReference type="PANTHER" id="PTHR37841">
    <property type="entry name" value="GLR2918 PROTEIN"/>
    <property type="match status" value="1"/>
</dbReference>
<dbReference type="EMBL" id="JAQQPO010000024">
    <property type="protein sequence ID" value="MDC7960273.1"/>
    <property type="molecule type" value="Genomic_DNA"/>
</dbReference>
<evidence type="ECO:0000313" key="2">
    <source>
        <dbReference type="Proteomes" id="UP001215078"/>
    </source>
</evidence>
<protein>
    <submittedName>
        <fullName evidence="1">WG repeat-containing protein</fullName>
    </submittedName>
</protein>
<comment type="caution">
    <text evidence="1">The sequence shown here is derived from an EMBL/GenBank/DDBJ whole genome shotgun (WGS) entry which is preliminary data.</text>
</comment>
<gene>
    <name evidence="1" type="ORF">PQ628_18885</name>
</gene>
<proteinExistence type="predicted"/>
<dbReference type="Proteomes" id="UP001215078">
    <property type="component" value="Unassembled WGS sequence"/>
</dbReference>
<sequence>MKRFNKTPDFSFTYISGDEHIGHYTETGYLTRNINHLKEIGAGILITEEILNSNTDYLCPINQNGKIGFINSFADIVITPEFDSVTDHFTTAESLVRVCKNNRYGIIDAEGNYVINCQYRSLSSIWEEHYVIIQNEVYQYAVIDINTKNEVIPYGKYNHIYVAGMYLQAQQELLRGIIDIHENIIIPFKYKWISPVEDSYYIRVVQSFKENNEIIDKWGIIDLADFFGNRIIEPYYDYIAPIKDMTAIATKFKKKCCIDLCEMREIKEYVGGSSFHPIFERESTYNDYNGSYAQDVMGYDDATISDAFEGDPDAYWNID</sequence>
<dbReference type="AlphaFoldDB" id="A0AAW6IJF7"/>
<dbReference type="PANTHER" id="PTHR37841:SF1">
    <property type="entry name" value="DUF3298 DOMAIN-CONTAINING PROTEIN"/>
    <property type="match status" value="1"/>
</dbReference>